<accession>A0A202BGI7</accession>
<evidence type="ECO:0008006" key="4">
    <source>
        <dbReference type="Google" id="ProtNLM"/>
    </source>
</evidence>
<keyword evidence="3" id="KW-1185">Reference proteome</keyword>
<dbReference type="Proteomes" id="UP000196342">
    <property type="component" value="Unassembled WGS sequence"/>
</dbReference>
<gene>
    <name evidence="2" type="ORF">CBW21_01345</name>
</gene>
<reference evidence="2 3" key="1">
    <citation type="submission" date="2017-05" db="EMBL/GenBank/DDBJ databases">
        <title>Chromobacterium violaceum GHPS1 isolated from Hydrocarbon polluted soil in French Guiana display an awesome secondary metabolite arsenal and a battery of drug and heavy-metal-resistance and detoxification of xenobiotics proteins.</title>
        <authorList>
            <person name="Belbahri L."/>
        </authorList>
    </citation>
    <scope>NUCLEOTIDE SEQUENCE [LARGE SCALE GENOMIC DNA]</scope>
    <source>
        <strain evidence="2 3">GHPS1</strain>
    </source>
</reference>
<feature type="transmembrane region" description="Helical" evidence="1">
    <location>
        <begin position="54"/>
        <end position="76"/>
    </location>
</feature>
<keyword evidence="1" id="KW-0472">Membrane</keyword>
<feature type="transmembrane region" description="Helical" evidence="1">
    <location>
        <begin position="6"/>
        <end position="34"/>
    </location>
</feature>
<evidence type="ECO:0000313" key="3">
    <source>
        <dbReference type="Proteomes" id="UP000196342"/>
    </source>
</evidence>
<proteinExistence type="predicted"/>
<name>A0A202BGI7_CHRVL</name>
<organism evidence="2 3">
    <name type="scientific">Chromobacterium violaceum</name>
    <dbReference type="NCBI Taxonomy" id="536"/>
    <lineage>
        <taxon>Bacteria</taxon>
        <taxon>Pseudomonadati</taxon>
        <taxon>Pseudomonadota</taxon>
        <taxon>Betaproteobacteria</taxon>
        <taxon>Neisseriales</taxon>
        <taxon>Chromobacteriaceae</taxon>
        <taxon>Chromobacterium</taxon>
    </lineage>
</organism>
<evidence type="ECO:0000313" key="2">
    <source>
        <dbReference type="EMBL" id="OVE50663.1"/>
    </source>
</evidence>
<comment type="caution">
    <text evidence="2">The sequence shown here is derived from an EMBL/GenBank/DDBJ whole genome shotgun (WGS) entry which is preliminary data.</text>
</comment>
<keyword evidence="1" id="KW-0812">Transmembrane</keyword>
<evidence type="ECO:0000256" key="1">
    <source>
        <dbReference type="SAM" id="Phobius"/>
    </source>
</evidence>
<protein>
    <recommendedName>
        <fullName evidence="4">DUF4234 domain-containing protein</fullName>
    </recommendedName>
</protein>
<keyword evidence="1" id="KW-1133">Transmembrane helix</keyword>
<dbReference type="EMBL" id="NHOO01000001">
    <property type="protein sequence ID" value="OVE50663.1"/>
    <property type="molecule type" value="Genomic_DNA"/>
</dbReference>
<dbReference type="RefSeq" id="WP_011134151.1">
    <property type="nucleotide sequence ID" value="NZ_CP024028.1"/>
</dbReference>
<feature type="transmembrane region" description="Helical" evidence="1">
    <location>
        <begin position="96"/>
        <end position="126"/>
    </location>
</feature>
<sequence>MADDDIVTLIAGMGIMAMLALGVLALIAQVFYFLTLHKTMDAVSEQNRPFNGALIWLALIPVLGLVWWMVFALLLSTSIKKDLSARQAGGDGGFGISLALVILQALCFIPYLNLLVFIPAIVMWVIHWTKMAALRKQLQPAQSFQFS</sequence>
<dbReference type="AlphaFoldDB" id="A0A202BGI7"/>